<comment type="caution">
    <text evidence="1">The sequence shown here is derived from an EMBL/GenBank/DDBJ whole genome shotgun (WGS) entry which is preliminary data.</text>
</comment>
<keyword evidence="2" id="KW-1185">Reference proteome</keyword>
<gene>
    <name evidence="1" type="ORF">AS030_18195</name>
</gene>
<dbReference type="Proteomes" id="UP000054099">
    <property type="component" value="Unassembled WGS sequence"/>
</dbReference>
<proteinExistence type="predicted"/>
<accession>A0A0V8J215</accession>
<dbReference type="AlphaFoldDB" id="A0A0V8J215"/>
<reference evidence="1 2" key="1">
    <citation type="journal article" date="2014" name="Antonie Van Leeuwenhoek">
        <title>Fictibacillus enclensis sp. nov., isolated from marine sediment.</title>
        <authorList>
            <person name="Dastager S.G."/>
            <person name="Mawlankar R."/>
            <person name="Srinivasan K."/>
            <person name="Tang S.K."/>
            <person name="Lee J.C."/>
            <person name="Ramana V.V."/>
            <person name="Shouche Y.S."/>
        </authorList>
    </citation>
    <scope>NUCLEOTIDE SEQUENCE [LARGE SCALE GENOMIC DNA]</scope>
    <source>
        <strain evidence="1 2">NIO-1003</strain>
    </source>
</reference>
<dbReference type="RefSeq" id="WP_061974319.1">
    <property type="nucleotide sequence ID" value="NZ_FMAV01000004.1"/>
</dbReference>
<sequence>MKRNTLGLGLNRNSAALFLVIIMIFSLVVQPHSAAAAGVRVPGSVVSISKENTYPNSAQDLPYLEPSKLAKSMLKTSNVAITNPDLIRMLNESVIHPSKLAIGYRARIFLGVWPLSYQSTESAVNWEYQQINLNRLDNRGGKSLAQLRYHQQMHKRVTGGLTAEIPNSEAVKKMMMIAAGEKTKLPLSFQTNIGAGTKKNNVYNIAPKQVGYLASYVPAVNEKGRVTYGEVYIVLKGSKRKIEVQNVTQQGIGAWIPVQEHVSFRFHSSNM</sequence>
<evidence type="ECO:0000313" key="1">
    <source>
        <dbReference type="EMBL" id="KSU80888.1"/>
    </source>
</evidence>
<dbReference type="EMBL" id="LNQN01000006">
    <property type="protein sequence ID" value="KSU80888.1"/>
    <property type="molecule type" value="Genomic_DNA"/>
</dbReference>
<name>A0A0V8J215_9BACL</name>
<dbReference type="InterPro" id="IPR025548">
    <property type="entry name" value="YfkD"/>
</dbReference>
<organism evidence="1 2">
    <name type="scientific">Fictibacillus enclensis</name>
    <dbReference type="NCBI Taxonomy" id="1017270"/>
    <lineage>
        <taxon>Bacteria</taxon>
        <taxon>Bacillati</taxon>
        <taxon>Bacillota</taxon>
        <taxon>Bacilli</taxon>
        <taxon>Bacillales</taxon>
        <taxon>Fictibacillaceae</taxon>
        <taxon>Fictibacillus</taxon>
    </lineage>
</organism>
<dbReference type="Pfam" id="PF14167">
    <property type="entry name" value="YfkD"/>
    <property type="match status" value="1"/>
</dbReference>
<evidence type="ECO:0000313" key="2">
    <source>
        <dbReference type="Proteomes" id="UP000054099"/>
    </source>
</evidence>
<evidence type="ECO:0008006" key="3">
    <source>
        <dbReference type="Google" id="ProtNLM"/>
    </source>
</evidence>
<protein>
    <recommendedName>
        <fullName evidence="3">YfkD-like protein</fullName>
    </recommendedName>
</protein>